<dbReference type="STRING" id="8355.A0A1L8FMR0"/>
<evidence type="ECO:0000256" key="9">
    <source>
        <dbReference type="ARBA" id="ARBA00023180"/>
    </source>
</evidence>
<organism evidence="13 14">
    <name type="scientific">Xenopus laevis</name>
    <name type="common">African clawed frog</name>
    <dbReference type="NCBI Taxonomy" id="8355"/>
    <lineage>
        <taxon>Eukaryota</taxon>
        <taxon>Metazoa</taxon>
        <taxon>Chordata</taxon>
        <taxon>Craniata</taxon>
        <taxon>Vertebrata</taxon>
        <taxon>Euteleostomi</taxon>
        <taxon>Amphibia</taxon>
        <taxon>Batrachia</taxon>
        <taxon>Anura</taxon>
        <taxon>Pipoidea</taxon>
        <taxon>Pipidae</taxon>
        <taxon>Xenopodinae</taxon>
        <taxon>Xenopus</taxon>
        <taxon>Xenopus</taxon>
    </lineage>
</organism>
<dbReference type="InterPro" id="IPR002937">
    <property type="entry name" value="Amino_oxidase"/>
</dbReference>
<dbReference type="PRINTS" id="PR00757">
    <property type="entry name" value="AMINEOXDASEF"/>
</dbReference>
<dbReference type="InterPro" id="IPR050281">
    <property type="entry name" value="Flavin_monoamine_oxidase"/>
</dbReference>
<accession>A0A1L8FMR0</accession>
<dbReference type="PANTHER" id="PTHR10742:SF21">
    <property type="entry name" value="L-AMINO-ACID OXIDASE"/>
    <property type="match status" value="1"/>
</dbReference>
<dbReference type="PANTHER" id="PTHR10742">
    <property type="entry name" value="FLAVIN MONOAMINE OXIDASE"/>
    <property type="match status" value="1"/>
</dbReference>
<evidence type="ECO:0000256" key="3">
    <source>
        <dbReference type="ARBA" id="ARBA00005465"/>
    </source>
</evidence>
<evidence type="ECO:0000256" key="5">
    <source>
        <dbReference type="ARBA" id="ARBA00022630"/>
    </source>
</evidence>
<dbReference type="EC" id="1.4.3.-" evidence="11"/>
<dbReference type="Gene3D" id="1.10.405.10">
    <property type="entry name" value="Guanine Nucleotide Dissociation Inhibitor, domain 1"/>
    <property type="match status" value="1"/>
</dbReference>
<evidence type="ECO:0000256" key="7">
    <source>
        <dbReference type="ARBA" id="ARBA00023002"/>
    </source>
</evidence>
<comment type="cofactor">
    <cofactor evidence="1 11">
        <name>FAD</name>
        <dbReference type="ChEBI" id="CHEBI:57692"/>
    </cofactor>
</comment>
<dbReference type="Gene3D" id="3.50.50.60">
    <property type="entry name" value="FAD/NAD(P)-binding domain"/>
    <property type="match status" value="1"/>
</dbReference>
<keyword evidence="13" id="KW-1185">Reference proteome</keyword>
<dbReference type="Bgee" id="108696644">
    <property type="expression patterns" value="Expressed in spleen and 5 other cell types or tissues"/>
</dbReference>
<feature type="binding site" evidence="10">
    <location>
        <position position="106"/>
    </location>
    <ligand>
        <name>substrate</name>
    </ligand>
</feature>
<keyword evidence="7 11" id="KW-0560">Oxidoreductase</keyword>
<dbReference type="FunFam" id="3.50.50.60:FF:000450">
    <property type="entry name" value="Amine oxidase"/>
    <property type="match status" value="1"/>
</dbReference>
<dbReference type="SUPFAM" id="SSF51905">
    <property type="entry name" value="FAD/NAD(P)-binding domain"/>
    <property type="match status" value="1"/>
</dbReference>
<keyword evidence="6 11" id="KW-0274">FAD</keyword>
<dbReference type="OrthoDB" id="5046242at2759"/>
<dbReference type="PaxDb" id="8355-A0A1L8FMR0"/>
<comment type="subcellular location">
    <subcellularLocation>
        <location evidence="2">Secreted</location>
    </subcellularLocation>
</comment>
<dbReference type="RefSeq" id="XP_018081666.1">
    <property type="nucleotide sequence ID" value="XM_018226177.2"/>
</dbReference>
<feature type="binding site" evidence="10">
    <location>
        <begin position="103"/>
        <end position="106"/>
    </location>
    <ligand>
        <name>FAD</name>
        <dbReference type="ChEBI" id="CHEBI:57692"/>
    </ligand>
</feature>
<dbReference type="GeneID" id="108696644"/>
<dbReference type="AlphaFoldDB" id="A0A1L8FMR0"/>
<evidence type="ECO:0000256" key="8">
    <source>
        <dbReference type="ARBA" id="ARBA00023157"/>
    </source>
</evidence>
<evidence type="ECO:0000313" key="15">
    <source>
        <dbReference type="Xenbase" id="XB-GENE-6486916"/>
    </source>
</evidence>
<reference evidence="14" key="1">
    <citation type="submission" date="2025-08" db="UniProtKB">
        <authorList>
            <consortium name="RefSeq"/>
        </authorList>
    </citation>
    <scope>IDENTIFICATION</scope>
    <source>
        <strain evidence="14">J_2021</strain>
        <tissue evidence="14">Erythrocytes</tissue>
    </source>
</reference>
<evidence type="ECO:0000313" key="14">
    <source>
        <dbReference type="RefSeq" id="XP_018081666.1"/>
    </source>
</evidence>
<dbReference type="GO" id="GO:0001716">
    <property type="term" value="F:L-amino-acid oxidase activity"/>
    <property type="evidence" value="ECO:0000318"/>
    <property type="project" value="GO_Central"/>
</dbReference>
<dbReference type="InterPro" id="IPR001613">
    <property type="entry name" value="Flavin_amine_oxidase"/>
</dbReference>
<evidence type="ECO:0000256" key="6">
    <source>
        <dbReference type="ARBA" id="ARBA00022827"/>
    </source>
</evidence>
<keyword evidence="9" id="KW-0325">Glycoprotein</keyword>
<feature type="binding site" evidence="10">
    <location>
        <begin position="80"/>
        <end position="81"/>
    </location>
    <ligand>
        <name>FAD</name>
        <dbReference type="ChEBI" id="CHEBI:57692"/>
    </ligand>
</feature>
<name>A0A1L8FMR0_XENLA</name>
<dbReference type="Gene3D" id="3.90.660.10">
    <property type="match status" value="2"/>
</dbReference>
<dbReference type="OMA" id="AMRIPEI"/>
<dbReference type="FunFam" id="1.10.405.10:FF:000004">
    <property type="entry name" value="Amine oxidase"/>
    <property type="match status" value="1"/>
</dbReference>
<proteinExistence type="inferred from homology"/>
<feature type="binding site" evidence="10">
    <location>
        <position position="279"/>
    </location>
    <ligand>
        <name>FAD</name>
        <dbReference type="ChEBI" id="CHEBI:57692"/>
    </ligand>
</feature>
<evidence type="ECO:0000256" key="1">
    <source>
        <dbReference type="ARBA" id="ARBA00001974"/>
    </source>
</evidence>
<dbReference type="Proteomes" id="UP000186698">
    <property type="component" value="Chromosome 7L"/>
</dbReference>
<evidence type="ECO:0000256" key="4">
    <source>
        <dbReference type="ARBA" id="ARBA00022525"/>
    </source>
</evidence>
<dbReference type="GO" id="GO:0009063">
    <property type="term" value="P:amino acid catabolic process"/>
    <property type="evidence" value="ECO:0000318"/>
    <property type="project" value="GO_Central"/>
</dbReference>
<feature type="domain" description="Amine oxidase" evidence="12">
    <location>
        <begin position="60"/>
        <end position="498"/>
    </location>
</feature>
<dbReference type="KEGG" id="xla:108696644"/>
<sequence>MKILLLIATNFLWVTAYPRDTSPLAKCFQDKDYNGLLKIAERGLEKTSKPKRVLIVGAGIAGLTAAKVLEDAGHKVILLEASSRIGGRVLTYRNKTGWYAELGAMRIPDYHKIVMTYIKKFHLDVSEFVQYNGNTWIAANNILKRTYAVNENPDLLDYKVKKSEKRKSPDQLFQDSLTQFLEDFKASNYSCEKVMDMYDSHTVKEYFIKKSNLSWEAIRMIGDLLNMQSFMFLSFPEMLQIQYDINDTVRYHEIVGGFDNLPRAFYQQLFSPIYYDSKVVNVSHNKHGGSVLFWQQQEQHNISADYILLTPTAKALQMVEFQPPLSTKKFEAIKNIHYSGSTKIYLYFNVRFWEDDGIFGGKSITDHPSRFIYYPSHVFKNVNGGVILASYTWSDEAKLFDGLSDEDCMNAAANDLARIHGHDKVFKYWDRSGIVKKWSQDPYSLGAFAAFTPFQMTDYAAELTKNEGRIYFAGEHVAYPHGWIETAMKSALRAAKKIHES</sequence>
<evidence type="ECO:0000259" key="12">
    <source>
        <dbReference type="Pfam" id="PF01593"/>
    </source>
</evidence>
<evidence type="ECO:0000256" key="2">
    <source>
        <dbReference type="ARBA" id="ARBA00004613"/>
    </source>
</evidence>
<dbReference type="Pfam" id="PF01593">
    <property type="entry name" value="Amino_oxidase"/>
    <property type="match status" value="1"/>
</dbReference>
<keyword evidence="4" id="KW-0964">Secreted</keyword>
<dbReference type="InterPro" id="IPR036188">
    <property type="entry name" value="FAD/NAD-bd_sf"/>
</dbReference>
<dbReference type="CTD" id="108696644"/>
<dbReference type="Xenbase" id="XB-GENE-6486916">
    <property type="gene designation" value="il4i1.L"/>
</dbReference>
<keyword evidence="8" id="KW-1015">Disulfide bond</keyword>
<protein>
    <recommendedName>
        <fullName evidence="11">Amine oxidase</fullName>
        <ecNumber evidence="11">1.4.3.-</ecNumber>
    </recommendedName>
</protein>
<evidence type="ECO:0000256" key="10">
    <source>
        <dbReference type="PIRSR" id="PIRSR601613-1"/>
    </source>
</evidence>
<dbReference type="SUPFAM" id="SSF54373">
    <property type="entry name" value="FAD-linked reductases, C-terminal domain"/>
    <property type="match status" value="1"/>
</dbReference>
<keyword evidence="5 11" id="KW-0285">Flavoprotein</keyword>
<evidence type="ECO:0000256" key="11">
    <source>
        <dbReference type="RuleBase" id="RU362067"/>
    </source>
</evidence>
<dbReference type="AGR" id="Xenbase:XB-GENE-6486916"/>
<gene>
    <name evidence="14 15" type="primary">il4i1.L</name>
</gene>
<feature type="binding site" evidence="10">
    <location>
        <position position="475"/>
    </location>
    <ligand>
        <name>FAD</name>
        <dbReference type="ChEBI" id="CHEBI:57692"/>
    </ligand>
</feature>
<comment type="similarity">
    <text evidence="3">Belongs to the flavin monoamine oxidase family. FIG1 subfamily.</text>
</comment>
<evidence type="ECO:0000313" key="13">
    <source>
        <dbReference type="Proteomes" id="UP000186698"/>
    </source>
</evidence>
<dbReference type="GO" id="GO:0005576">
    <property type="term" value="C:extracellular region"/>
    <property type="evidence" value="ECO:0007669"/>
    <property type="project" value="UniProtKB-SubCell"/>
</dbReference>